<dbReference type="SUPFAM" id="SSF52402">
    <property type="entry name" value="Adenine nucleotide alpha hydrolases-like"/>
    <property type="match status" value="1"/>
</dbReference>
<dbReference type="EMBL" id="CAKMRJ010003334">
    <property type="protein sequence ID" value="CAH1433413.1"/>
    <property type="molecule type" value="Genomic_DNA"/>
</dbReference>
<sequence>MARGLLILPHYNAKSHLIRIGLSSPSKNSPKFHTFSSISRKSIYVRLLCGCSSNLHDESIQLSKHKETFSRRMAMAGLKPHHHIAVGVSGGPDSMALCLLAADWKTHGLNAALRQNKDVIDGLLAIIVDHGLRPKSKEEAETVQHRILNMRIRCEIAHCKWTDGRPKLGHLQEAARDMRYEKLQNICIQHQIEVLLIAHHADDQAELFILRLSRNSGVLGLAGMALATQLFATHQSLDNGISNSILLVRPLLDFSKQDLYKICEESKQEWVEDPTNQNTIFTRNRIRMSLGNLSSCIFKSELQAIISACRMTRVYVDQICCSLMNQSVTVMPEGYAIIDLSILNPSKVLDICLSKFVTLLLQFISQRQRPVRGSAQKLLLDYIRMFPCKSSFTAAGCYLCPSPSSKGTKLLICCSVNSTLPMKMKSFYAAASNEKVKFSSELTQIIENGRLYLNKMVFLNTSDVHFLNTKSSESILTEATRVKILSESTHTSICSLQKNEHEKFKLKTETLSDNGSRKVVELVNNVEQLHQGQIGHFMDRFLVSWEFVSSGGCGCVFGQYSVMEVRHMVDDDWLYLSKLSKSENLCSDFVKVSAREALRVLKSIPVAARRSFPVLVNPVGQILSIPNVGFSICPCLKVFAKFNPRVPLGGGYSSFL</sequence>
<dbReference type="NCBIfam" id="TIGR02432">
    <property type="entry name" value="lysidine_TilS_N"/>
    <property type="match status" value="1"/>
</dbReference>
<evidence type="ECO:0000256" key="1">
    <source>
        <dbReference type="ARBA" id="ARBA00013267"/>
    </source>
</evidence>
<evidence type="ECO:0000256" key="3">
    <source>
        <dbReference type="ARBA" id="ARBA00022694"/>
    </source>
</evidence>
<dbReference type="Pfam" id="PF01171">
    <property type="entry name" value="ATP_bind_3"/>
    <property type="match status" value="1"/>
</dbReference>
<evidence type="ECO:0000259" key="7">
    <source>
        <dbReference type="Pfam" id="PF01171"/>
    </source>
</evidence>
<comment type="caution">
    <text evidence="8">The sequence shown here is derived from an EMBL/GenBank/DDBJ whole genome shotgun (WGS) entry which is preliminary data.</text>
</comment>
<reference evidence="8 9" key="1">
    <citation type="submission" date="2022-01" db="EMBL/GenBank/DDBJ databases">
        <authorList>
            <person name="Xiong W."/>
            <person name="Schranz E."/>
        </authorList>
    </citation>
    <scope>NUCLEOTIDE SEQUENCE [LARGE SCALE GENOMIC DNA]</scope>
</reference>
<dbReference type="Proteomes" id="UP001157418">
    <property type="component" value="Unassembled WGS sequence"/>
</dbReference>
<keyword evidence="3" id="KW-0819">tRNA processing</keyword>
<proteinExistence type="inferred from homology"/>
<dbReference type="InterPro" id="IPR014729">
    <property type="entry name" value="Rossmann-like_a/b/a_fold"/>
</dbReference>
<comment type="catalytic activity">
    <reaction evidence="6">
        <text>cytidine(34) in tRNA(Ile2) + L-lysine + ATP = lysidine(34) in tRNA(Ile2) + AMP + diphosphate + H(+)</text>
        <dbReference type="Rhea" id="RHEA:43744"/>
        <dbReference type="Rhea" id="RHEA-COMP:10625"/>
        <dbReference type="Rhea" id="RHEA-COMP:10670"/>
        <dbReference type="ChEBI" id="CHEBI:15378"/>
        <dbReference type="ChEBI" id="CHEBI:30616"/>
        <dbReference type="ChEBI" id="CHEBI:32551"/>
        <dbReference type="ChEBI" id="CHEBI:33019"/>
        <dbReference type="ChEBI" id="CHEBI:82748"/>
        <dbReference type="ChEBI" id="CHEBI:83665"/>
        <dbReference type="ChEBI" id="CHEBI:456215"/>
        <dbReference type="EC" id="6.3.4.19"/>
    </reaction>
</comment>
<dbReference type="InterPro" id="IPR011063">
    <property type="entry name" value="TilS/TtcA_N"/>
</dbReference>
<evidence type="ECO:0000256" key="2">
    <source>
        <dbReference type="ARBA" id="ARBA00022598"/>
    </source>
</evidence>
<dbReference type="HAMAP" id="MF_01161">
    <property type="entry name" value="tRNA_Ile_lys_synt"/>
    <property type="match status" value="1"/>
</dbReference>
<evidence type="ECO:0000256" key="6">
    <source>
        <dbReference type="ARBA" id="ARBA00048539"/>
    </source>
</evidence>
<dbReference type="GO" id="GO:0032267">
    <property type="term" value="F:tRNA(Ile)-lysidine synthase activity"/>
    <property type="evidence" value="ECO:0007669"/>
    <property type="project" value="UniProtKB-EC"/>
</dbReference>
<evidence type="ECO:0000313" key="8">
    <source>
        <dbReference type="EMBL" id="CAH1433413.1"/>
    </source>
</evidence>
<name>A0AAU9N8G1_9ASTR</name>
<evidence type="ECO:0000256" key="5">
    <source>
        <dbReference type="ARBA" id="ARBA00022840"/>
    </source>
</evidence>
<accession>A0AAU9N8G1</accession>
<keyword evidence="9" id="KW-1185">Reference proteome</keyword>
<keyword evidence="4" id="KW-0547">Nucleotide-binding</keyword>
<organism evidence="8 9">
    <name type="scientific">Lactuca virosa</name>
    <dbReference type="NCBI Taxonomy" id="75947"/>
    <lineage>
        <taxon>Eukaryota</taxon>
        <taxon>Viridiplantae</taxon>
        <taxon>Streptophyta</taxon>
        <taxon>Embryophyta</taxon>
        <taxon>Tracheophyta</taxon>
        <taxon>Spermatophyta</taxon>
        <taxon>Magnoliopsida</taxon>
        <taxon>eudicotyledons</taxon>
        <taxon>Gunneridae</taxon>
        <taxon>Pentapetalae</taxon>
        <taxon>asterids</taxon>
        <taxon>campanulids</taxon>
        <taxon>Asterales</taxon>
        <taxon>Asteraceae</taxon>
        <taxon>Cichorioideae</taxon>
        <taxon>Cichorieae</taxon>
        <taxon>Lactucinae</taxon>
        <taxon>Lactuca</taxon>
    </lineage>
</organism>
<dbReference type="PANTHER" id="PTHR43033:SF5">
    <property type="entry name" value="TRNA(ILE)-LYSIDINE SYNTHETASE"/>
    <property type="match status" value="1"/>
</dbReference>
<dbReference type="AlphaFoldDB" id="A0AAU9N8G1"/>
<dbReference type="Gene3D" id="3.40.50.620">
    <property type="entry name" value="HUPs"/>
    <property type="match status" value="1"/>
</dbReference>
<dbReference type="CDD" id="cd01992">
    <property type="entry name" value="TilS_N"/>
    <property type="match status" value="1"/>
</dbReference>
<keyword evidence="2" id="KW-0436">Ligase</keyword>
<gene>
    <name evidence="8" type="ORF">LVIROSA_LOCUS20003</name>
</gene>
<protein>
    <recommendedName>
        <fullName evidence="1">tRNA(Ile)-lysidine synthetase</fullName>
        <ecNumber evidence="1">6.3.4.19</ecNumber>
    </recommendedName>
</protein>
<dbReference type="GO" id="GO:0008033">
    <property type="term" value="P:tRNA processing"/>
    <property type="evidence" value="ECO:0007669"/>
    <property type="project" value="UniProtKB-KW"/>
</dbReference>
<evidence type="ECO:0000313" key="9">
    <source>
        <dbReference type="Proteomes" id="UP001157418"/>
    </source>
</evidence>
<dbReference type="GO" id="GO:0005524">
    <property type="term" value="F:ATP binding"/>
    <property type="evidence" value="ECO:0007669"/>
    <property type="project" value="UniProtKB-KW"/>
</dbReference>
<dbReference type="PANTHER" id="PTHR43033">
    <property type="entry name" value="TRNA(ILE)-LYSIDINE SYNTHASE-RELATED"/>
    <property type="match status" value="1"/>
</dbReference>
<keyword evidence="5" id="KW-0067">ATP-binding</keyword>
<feature type="domain" description="tRNA(Ile)-lysidine/2-thiocytidine synthase N-terminal" evidence="7">
    <location>
        <begin position="84"/>
        <end position="288"/>
    </location>
</feature>
<dbReference type="EC" id="6.3.4.19" evidence="1"/>
<evidence type="ECO:0000256" key="4">
    <source>
        <dbReference type="ARBA" id="ARBA00022741"/>
    </source>
</evidence>
<dbReference type="InterPro" id="IPR012795">
    <property type="entry name" value="tRNA_Ile_lys_synt_N"/>
</dbReference>
<dbReference type="InterPro" id="IPR012094">
    <property type="entry name" value="tRNA_Ile_lys_synt"/>
</dbReference>